<dbReference type="SUPFAM" id="SSF53300">
    <property type="entry name" value="vWA-like"/>
    <property type="match status" value="1"/>
</dbReference>
<dbReference type="PANTHER" id="PTHR10338">
    <property type="entry name" value="INTER-ALPHA-TRYPSIN INHIBITOR HEAVY CHAIN FAMILY MEMBER"/>
    <property type="match status" value="1"/>
</dbReference>
<dbReference type="SMART" id="SM00327">
    <property type="entry name" value="VWA"/>
    <property type="match status" value="1"/>
</dbReference>
<comment type="caution">
    <text evidence="3">The sequence shown here is derived from an EMBL/GenBank/DDBJ whole genome shotgun (WGS) entry which is preliminary data.</text>
</comment>
<sequence length="967" mass="109061">MCRKGSRLFGVRWTCYVVVGFLMLHRVHSQYSYDERPEILSLHISSDINYRFATTLVVSRVKNPHKVAKEVVFDVTLPNEAFITEFEMEIDGTVYPGEIKEKEQAKTRYDTARIRGESAAHIKERPTGTNIFYVQVNVAAESNVTFNLTYQELLRRKRGLYHHVVYIDPGQPVQDMNVWIHIQESRNISVVRVPPLIGTHKPIPIARPSPNSAFIQFAPTIRQQMDYDQNGISGRFVVEYDIERSRDAGEILVVNGYFVHFFAPTGLKPFPKDVLFIVDVSGSMSGEKIEQVSSAMTTVLFRLNKNDRMDIMTFSDDTHFWKNEMVNCTEENMMEAEMFITSKIPFGGTNINKALVDGIKHLLKLEKSEFRKPMIVFVTDGNATVGETNSEIILENIENENEKGVIPIFTLAFGEESDYDLLKAISTRSNGVARRIYEASDAKLQISGFYDEISAALMTDLVFHYLDGSVDNATVTKSHFFRYLEGSEMIVAGKMSKDEAKTIPLQVIGNRIEGSKDLIINTAILESAEFTNTTTLASIENITEKIWAYLTIKQNAEKLESSTNDSEKESLKASALALSLKYMFVTPLTSMVVTKQDDTKSISSLGTVPSLQSRHWSRTTYRRFQPTHVGKVKSIVPPGIDGVFQSQGQLSTDFRGRFGAGFQPPYPDQFPYRIDGVFQSQGQLSTDFRGRFGAGFQPPYPEQIPYRGRSGAWFQPPYPDQIPYRGRFGAGFKRPYPDQIRFPSPLTTVRTTLRRTSVRNHGPKMYPIRIKFNNTPYANCFSIPDNGSYDTNHPLQLLHSPDGITVHANVGSQAQRDHIRAISIRVNSSRIDINTAAIYIVEVYNIRKYDWGSHNLLLSNVKLYVEPSKVRVEAEGLNILIHKIGNPSKGLGLFMNETTFPIYSSPSGLLPTLAGGRSSPYWITSSGHTADDDFVPYTLTDLSAGDIWHGDSKCYTVQRDYMSHLSP</sequence>
<proteinExistence type="predicted"/>
<organism evidence="3 4">
    <name type="scientific">Potamilus streckersoni</name>
    <dbReference type="NCBI Taxonomy" id="2493646"/>
    <lineage>
        <taxon>Eukaryota</taxon>
        <taxon>Metazoa</taxon>
        <taxon>Spiralia</taxon>
        <taxon>Lophotrochozoa</taxon>
        <taxon>Mollusca</taxon>
        <taxon>Bivalvia</taxon>
        <taxon>Autobranchia</taxon>
        <taxon>Heteroconchia</taxon>
        <taxon>Palaeoheterodonta</taxon>
        <taxon>Unionida</taxon>
        <taxon>Unionoidea</taxon>
        <taxon>Unionidae</taxon>
        <taxon>Ambleminae</taxon>
        <taxon>Lampsilini</taxon>
        <taxon>Potamilus</taxon>
    </lineage>
</organism>
<reference evidence="3" key="2">
    <citation type="journal article" date="2021" name="Genome Biol. Evol.">
        <title>Developing a high-quality reference genome for a parasitic bivalve with doubly uniparental inheritance (Bivalvia: Unionida).</title>
        <authorList>
            <person name="Smith C.H."/>
        </authorList>
    </citation>
    <scope>NUCLEOTIDE SEQUENCE</scope>
    <source>
        <strain evidence="3">CHS0354</strain>
        <tissue evidence="3">Mantle</tissue>
    </source>
</reference>
<dbReference type="InterPro" id="IPR050934">
    <property type="entry name" value="ITIH"/>
</dbReference>
<dbReference type="PROSITE" id="PS51468">
    <property type="entry name" value="VIT"/>
    <property type="match status" value="1"/>
</dbReference>
<feature type="domain" description="VWFA" evidence="1">
    <location>
        <begin position="273"/>
        <end position="453"/>
    </location>
</feature>
<dbReference type="Pfam" id="PF13768">
    <property type="entry name" value="VWA_3"/>
    <property type="match status" value="1"/>
</dbReference>
<accession>A0AAE0THJ1</accession>
<dbReference type="InterPro" id="IPR013694">
    <property type="entry name" value="VIT"/>
</dbReference>
<dbReference type="Pfam" id="PF08487">
    <property type="entry name" value="VIT"/>
    <property type="match status" value="1"/>
</dbReference>
<dbReference type="SMART" id="SM00609">
    <property type="entry name" value="VIT"/>
    <property type="match status" value="1"/>
</dbReference>
<reference evidence="3" key="3">
    <citation type="submission" date="2023-05" db="EMBL/GenBank/DDBJ databases">
        <authorList>
            <person name="Smith C.H."/>
        </authorList>
    </citation>
    <scope>NUCLEOTIDE SEQUENCE</scope>
    <source>
        <strain evidence="3">CHS0354</strain>
        <tissue evidence="3">Mantle</tissue>
    </source>
</reference>
<name>A0AAE0THJ1_9BIVA</name>
<dbReference type="PANTHER" id="PTHR10338:SF108">
    <property type="entry name" value="INTER-ALPHA-TRYPSIN INHIBITOR HEAVY CHAIN H4-LIKE PROTEIN"/>
    <property type="match status" value="1"/>
</dbReference>
<dbReference type="Gene3D" id="3.40.50.410">
    <property type="entry name" value="von Willebrand factor, type A domain"/>
    <property type="match status" value="1"/>
</dbReference>
<dbReference type="Proteomes" id="UP001195483">
    <property type="component" value="Unassembled WGS sequence"/>
</dbReference>
<dbReference type="InterPro" id="IPR036465">
    <property type="entry name" value="vWFA_dom_sf"/>
</dbReference>
<keyword evidence="4" id="KW-1185">Reference proteome</keyword>
<evidence type="ECO:0000313" key="4">
    <source>
        <dbReference type="Proteomes" id="UP001195483"/>
    </source>
</evidence>
<dbReference type="EMBL" id="JAEAOA010000587">
    <property type="protein sequence ID" value="KAK3610521.1"/>
    <property type="molecule type" value="Genomic_DNA"/>
</dbReference>
<evidence type="ECO:0000313" key="3">
    <source>
        <dbReference type="EMBL" id="KAK3610521.1"/>
    </source>
</evidence>
<protein>
    <submittedName>
        <fullName evidence="3">Uncharacterized protein</fullName>
    </submittedName>
</protein>
<evidence type="ECO:0000259" key="2">
    <source>
        <dbReference type="PROSITE" id="PS51468"/>
    </source>
</evidence>
<reference evidence="3" key="1">
    <citation type="journal article" date="2021" name="Genome Biol. Evol.">
        <title>A High-Quality Reference Genome for a Parasitic Bivalve with Doubly Uniparental Inheritance (Bivalvia: Unionida).</title>
        <authorList>
            <person name="Smith C.H."/>
        </authorList>
    </citation>
    <scope>NUCLEOTIDE SEQUENCE</scope>
    <source>
        <strain evidence="3">CHS0354</strain>
    </source>
</reference>
<dbReference type="PROSITE" id="PS50234">
    <property type="entry name" value="VWFA"/>
    <property type="match status" value="1"/>
</dbReference>
<gene>
    <name evidence="3" type="ORF">CHS0354_008950</name>
</gene>
<evidence type="ECO:0000259" key="1">
    <source>
        <dbReference type="PROSITE" id="PS50234"/>
    </source>
</evidence>
<dbReference type="AlphaFoldDB" id="A0AAE0THJ1"/>
<dbReference type="InterPro" id="IPR002035">
    <property type="entry name" value="VWF_A"/>
</dbReference>
<feature type="domain" description="VIT" evidence="2">
    <location>
        <begin position="23"/>
        <end position="152"/>
    </location>
</feature>